<reference evidence="1 2" key="2">
    <citation type="journal article" date="2009" name="PLoS ONE">
        <title>An integrated genetic and cytogenetic map of the cucumber genome.</title>
        <authorList>
            <person name="Ren Y."/>
            <person name="Zhang Z."/>
            <person name="Liu J."/>
            <person name="Staub J.E."/>
            <person name="Han Y."/>
            <person name="Cheng Z."/>
            <person name="Li X."/>
            <person name="Lu J."/>
            <person name="Miao H."/>
            <person name="Kang H."/>
            <person name="Xie B."/>
            <person name="Gu X."/>
            <person name="Wang X."/>
            <person name="Du Y."/>
            <person name="Jin W."/>
            <person name="Huang S."/>
        </authorList>
    </citation>
    <scope>NUCLEOTIDE SEQUENCE [LARGE SCALE GENOMIC DNA]</scope>
    <source>
        <strain evidence="2">cv. 9930</strain>
    </source>
</reference>
<dbReference type="Gramene" id="KGN66655">
    <property type="protein sequence ID" value="KGN66655"/>
    <property type="gene ID" value="Csa_1G654845"/>
</dbReference>
<reference evidence="1 2" key="3">
    <citation type="journal article" date="2010" name="BMC Genomics">
        <title>Transcriptome sequencing and comparative analysis of cucumber flowers with different sex types.</title>
        <authorList>
            <person name="Guo S."/>
            <person name="Zheng Y."/>
            <person name="Joung J.G."/>
            <person name="Liu S."/>
            <person name="Zhang Z."/>
            <person name="Crasta O.R."/>
            <person name="Sobral B.W."/>
            <person name="Xu Y."/>
            <person name="Huang S."/>
            <person name="Fei Z."/>
        </authorList>
    </citation>
    <scope>NUCLEOTIDE SEQUENCE [LARGE SCALE GENOMIC DNA]</scope>
    <source>
        <strain evidence="2">cv. 9930</strain>
    </source>
</reference>
<evidence type="ECO:0000313" key="2">
    <source>
        <dbReference type="Proteomes" id="UP000029981"/>
    </source>
</evidence>
<dbReference type="EMBL" id="CM002922">
    <property type="protein sequence ID" value="KGN66655.1"/>
    <property type="molecule type" value="Genomic_DNA"/>
</dbReference>
<protein>
    <submittedName>
        <fullName evidence="1">Uncharacterized protein</fullName>
    </submittedName>
</protein>
<proteinExistence type="predicted"/>
<accession>A0A0A0LXS1</accession>
<keyword evidence="2" id="KW-1185">Reference proteome</keyword>
<name>A0A0A0LXS1_CUCSA</name>
<sequence>MSSAFKPLVDPDSIVGYIIAFLTLLCPSPRRCPISCKATVSKSNLPLTAPTTHFSVESK</sequence>
<gene>
    <name evidence="1" type="ORF">Csa_1G654845</name>
</gene>
<dbReference type="Proteomes" id="UP000029981">
    <property type="component" value="Chromosome 1"/>
</dbReference>
<organism evidence="1 2">
    <name type="scientific">Cucumis sativus</name>
    <name type="common">Cucumber</name>
    <dbReference type="NCBI Taxonomy" id="3659"/>
    <lineage>
        <taxon>Eukaryota</taxon>
        <taxon>Viridiplantae</taxon>
        <taxon>Streptophyta</taxon>
        <taxon>Embryophyta</taxon>
        <taxon>Tracheophyta</taxon>
        <taxon>Spermatophyta</taxon>
        <taxon>Magnoliopsida</taxon>
        <taxon>eudicotyledons</taxon>
        <taxon>Gunneridae</taxon>
        <taxon>Pentapetalae</taxon>
        <taxon>rosids</taxon>
        <taxon>fabids</taxon>
        <taxon>Cucurbitales</taxon>
        <taxon>Cucurbitaceae</taxon>
        <taxon>Benincaseae</taxon>
        <taxon>Cucumis</taxon>
    </lineage>
</organism>
<evidence type="ECO:0000313" key="1">
    <source>
        <dbReference type="EMBL" id="KGN66655.1"/>
    </source>
</evidence>
<dbReference type="AlphaFoldDB" id="A0A0A0LXS1"/>
<reference evidence="1 2" key="1">
    <citation type="journal article" date="2009" name="Nat. Genet.">
        <title>The genome of the cucumber, Cucumis sativus L.</title>
        <authorList>
            <person name="Huang S."/>
            <person name="Li R."/>
            <person name="Zhang Z."/>
            <person name="Li L."/>
            <person name="Gu X."/>
            <person name="Fan W."/>
            <person name="Lucas W.J."/>
            <person name="Wang X."/>
            <person name="Xie B."/>
            <person name="Ni P."/>
            <person name="Ren Y."/>
            <person name="Zhu H."/>
            <person name="Li J."/>
            <person name="Lin K."/>
            <person name="Jin W."/>
            <person name="Fei Z."/>
            <person name="Li G."/>
            <person name="Staub J."/>
            <person name="Kilian A."/>
            <person name="van der Vossen E.A."/>
            <person name="Wu Y."/>
            <person name="Guo J."/>
            <person name="He J."/>
            <person name="Jia Z."/>
            <person name="Ren Y."/>
            <person name="Tian G."/>
            <person name="Lu Y."/>
            <person name="Ruan J."/>
            <person name="Qian W."/>
            <person name="Wang M."/>
            <person name="Huang Q."/>
            <person name="Li B."/>
            <person name="Xuan Z."/>
            <person name="Cao J."/>
            <person name="Asan"/>
            <person name="Wu Z."/>
            <person name="Zhang J."/>
            <person name="Cai Q."/>
            <person name="Bai Y."/>
            <person name="Zhao B."/>
            <person name="Han Y."/>
            <person name="Li Y."/>
            <person name="Li X."/>
            <person name="Wang S."/>
            <person name="Shi Q."/>
            <person name="Liu S."/>
            <person name="Cho W.K."/>
            <person name="Kim J.Y."/>
            <person name="Xu Y."/>
            <person name="Heller-Uszynska K."/>
            <person name="Miao H."/>
            <person name="Cheng Z."/>
            <person name="Zhang S."/>
            <person name="Wu J."/>
            <person name="Yang Y."/>
            <person name="Kang H."/>
            <person name="Li M."/>
            <person name="Liang H."/>
            <person name="Ren X."/>
            <person name="Shi Z."/>
            <person name="Wen M."/>
            <person name="Jian M."/>
            <person name="Yang H."/>
            <person name="Zhang G."/>
            <person name="Yang Z."/>
            <person name="Chen R."/>
            <person name="Liu S."/>
            <person name="Li J."/>
            <person name="Ma L."/>
            <person name="Liu H."/>
            <person name="Zhou Y."/>
            <person name="Zhao J."/>
            <person name="Fang X."/>
            <person name="Li G."/>
            <person name="Fang L."/>
            <person name="Li Y."/>
            <person name="Liu D."/>
            <person name="Zheng H."/>
            <person name="Zhang Y."/>
            <person name="Qin N."/>
            <person name="Li Z."/>
            <person name="Yang G."/>
            <person name="Yang S."/>
            <person name="Bolund L."/>
            <person name="Kristiansen K."/>
            <person name="Zheng H."/>
            <person name="Li S."/>
            <person name="Zhang X."/>
            <person name="Yang H."/>
            <person name="Wang J."/>
            <person name="Sun R."/>
            <person name="Zhang B."/>
            <person name="Jiang S."/>
            <person name="Wang J."/>
            <person name="Du Y."/>
            <person name="Li S."/>
        </authorList>
    </citation>
    <scope>NUCLEOTIDE SEQUENCE [LARGE SCALE GENOMIC DNA]</scope>
    <source>
        <strain evidence="2">cv. 9930</strain>
    </source>
</reference>
<reference evidence="1 2" key="4">
    <citation type="journal article" date="2011" name="BMC Genomics">
        <title>RNA-Seq improves annotation of protein-coding genes in the cucumber genome.</title>
        <authorList>
            <person name="Li Z."/>
            <person name="Zhang Z."/>
            <person name="Yan P."/>
            <person name="Huang S."/>
            <person name="Fei Z."/>
            <person name="Lin K."/>
        </authorList>
    </citation>
    <scope>NUCLEOTIDE SEQUENCE [LARGE SCALE GENOMIC DNA]</scope>
    <source>
        <strain evidence="2">cv. 9930</strain>
    </source>
</reference>